<evidence type="ECO:0000256" key="1">
    <source>
        <dbReference type="ARBA" id="ARBA00022649"/>
    </source>
</evidence>
<dbReference type="SUPFAM" id="SSF143011">
    <property type="entry name" value="RelE-like"/>
    <property type="match status" value="1"/>
</dbReference>
<dbReference type="Gene3D" id="3.30.2310.20">
    <property type="entry name" value="RelE-like"/>
    <property type="match status" value="1"/>
</dbReference>
<evidence type="ECO:0000313" key="2">
    <source>
        <dbReference type="EMBL" id="AZG12971.1"/>
    </source>
</evidence>
<gene>
    <name evidence="2" type="ORF">EHF44_05680</name>
</gene>
<dbReference type="OrthoDB" id="5570653at2"/>
<dbReference type="InterPro" id="IPR052747">
    <property type="entry name" value="TA_system_RelE_toxin"/>
</dbReference>
<accession>A0A3G8GXL3</accession>
<dbReference type="EMBL" id="CP033969">
    <property type="protein sequence ID" value="AZG12971.1"/>
    <property type="molecule type" value="Genomic_DNA"/>
</dbReference>
<reference evidence="3" key="1">
    <citation type="submission" date="2018-11" db="EMBL/GenBank/DDBJ databases">
        <title>FDA dAtabase for Regulatory Grade micrObial Sequences (FDA-ARGOS): Supporting development and validation of Infectious Disease Dx tests.</title>
        <authorList>
            <person name="Goldberg B."/>
            <person name="Campos J."/>
            <person name="Tallon L."/>
            <person name="Sadzewicz L."/>
            <person name="Zhao X."/>
            <person name="Vavikolanu K."/>
            <person name="Mehta A."/>
            <person name="Aluvathingal J."/>
            <person name="Nadendla S."/>
            <person name="Geyer C."/>
            <person name="Nandy P."/>
            <person name="Yan Y."/>
            <person name="Sichtig H."/>
        </authorList>
    </citation>
    <scope>NUCLEOTIDE SEQUENCE [LARGE SCALE GENOMIC DNA]</scope>
    <source>
        <strain evidence="3">FDAARGOS_614</strain>
    </source>
</reference>
<dbReference type="Pfam" id="PF05016">
    <property type="entry name" value="ParE_toxin"/>
    <property type="match status" value="1"/>
</dbReference>
<protein>
    <submittedName>
        <fullName evidence="2">Type II toxin-antitoxin system RelE/ParE family toxin</fullName>
    </submittedName>
</protein>
<dbReference type="InterPro" id="IPR007712">
    <property type="entry name" value="RelE/ParE_toxin"/>
</dbReference>
<sequence>MEKPLENTILWSVKAAKELRKLDPQHQRPIRDGVDALRGMPDCANVKQLKGETSGYRLRIGNYRVIFDFDGKVRIVSIQEVKLRNEQTY</sequence>
<evidence type="ECO:0000313" key="3">
    <source>
        <dbReference type="Proteomes" id="UP000270411"/>
    </source>
</evidence>
<dbReference type="InterPro" id="IPR035093">
    <property type="entry name" value="RelE/ParE_toxin_dom_sf"/>
</dbReference>
<dbReference type="Proteomes" id="UP000270411">
    <property type="component" value="Chromosome 1"/>
</dbReference>
<keyword evidence="1" id="KW-1277">Toxin-antitoxin system</keyword>
<dbReference type="PANTHER" id="PTHR38813">
    <property type="match status" value="1"/>
</dbReference>
<dbReference type="PANTHER" id="PTHR38813:SF1">
    <property type="entry name" value="TOXIN RELE1-RELATED"/>
    <property type="match status" value="1"/>
</dbReference>
<organism evidence="2 3">
    <name type="scientific">Cupriavidus pauculus</name>
    <dbReference type="NCBI Taxonomy" id="82633"/>
    <lineage>
        <taxon>Bacteria</taxon>
        <taxon>Pseudomonadati</taxon>
        <taxon>Pseudomonadota</taxon>
        <taxon>Betaproteobacteria</taxon>
        <taxon>Burkholderiales</taxon>
        <taxon>Burkholderiaceae</taxon>
        <taxon>Cupriavidus</taxon>
    </lineage>
</organism>
<name>A0A3G8GXL3_9BURK</name>
<dbReference type="KEGG" id="cpau:EHF44_05680"/>
<dbReference type="AlphaFoldDB" id="A0A3G8GXL3"/>
<proteinExistence type="predicted"/>